<accession>A0A4C1TUE0</accession>
<dbReference type="Proteomes" id="UP000299102">
    <property type="component" value="Unassembled WGS sequence"/>
</dbReference>
<proteinExistence type="predicted"/>
<dbReference type="EMBL" id="BGZK01000089">
    <property type="protein sequence ID" value="GBP17643.1"/>
    <property type="molecule type" value="Genomic_DNA"/>
</dbReference>
<name>A0A4C1TUE0_EUMVA</name>
<comment type="caution">
    <text evidence="1">The sequence shown here is derived from an EMBL/GenBank/DDBJ whole genome shotgun (WGS) entry which is preliminary data.</text>
</comment>
<evidence type="ECO:0000313" key="1">
    <source>
        <dbReference type="EMBL" id="GBP17643.1"/>
    </source>
</evidence>
<gene>
    <name evidence="1" type="ORF">EVAR_8641_1</name>
</gene>
<sequence length="76" mass="9553">MEWRVRRIGIESRPGIRIRSSTKIRIERKNEMESRTRIGIYLFIDWVRNQKRDYDGMESETHWHREQAWDQNKEQY</sequence>
<reference evidence="1 2" key="1">
    <citation type="journal article" date="2019" name="Commun. Biol.">
        <title>The bagworm genome reveals a unique fibroin gene that provides high tensile strength.</title>
        <authorList>
            <person name="Kono N."/>
            <person name="Nakamura H."/>
            <person name="Ohtoshi R."/>
            <person name="Tomita M."/>
            <person name="Numata K."/>
            <person name="Arakawa K."/>
        </authorList>
    </citation>
    <scope>NUCLEOTIDE SEQUENCE [LARGE SCALE GENOMIC DNA]</scope>
</reference>
<organism evidence="1 2">
    <name type="scientific">Eumeta variegata</name>
    <name type="common">Bagworm moth</name>
    <name type="synonym">Eumeta japonica</name>
    <dbReference type="NCBI Taxonomy" id="151549"/>
    <lineage>
        <taxon>Eukaryota</taxon>
        <taxon>Metazoa</taxon>
        <taxon>Ecdysozoa</taxon>
        <taxon>Arthropoda</taxon>
        <taxon>Hexapoda</taxon>
        <taxon>Insecta</taxon>
        <taxon>Pterygota</taxon>
        <taxon>Neoptera</taxon>
        <taxon>Endopterygota</taxon>
        <taxon>Lepidoptera</taxon>
        <taxon>Glossata</taxon>
        <taxon>Ditrysia</taxon>
        <taxon>Tineoidea</taxon>
        <taxon>Psychidae</taxon>
        <taxon>Oiketicinae</taxon>
        <taxon>Eumeta</taxon>
    </lineage>
</organism>
<protein>
    <submittedName>
        <fullName evidence="1">Uncharacterized protein</fullName>
    </submittedName>
</protein>
<evidence type="ECO:0000313" key="2">
    <source>
        <dbReference type="Proteomes" id="UP000299102"/>
    </source>
</evidence>
<dbReference type="AlphaFoldDB" id="A0A4C1TUE0"/>
<keyword evidence="2" id="KW-1185">Reference proteome</keyword>